<evidence type="ECO:0000256" key="3">
    <source>
        <dbReference type="ARBA" id="ARBA00005671"/>
    </source>
</evidence>
<evidence type="ECO:0000256" key="9">
    <source>
        <dbReference type="ARBA" id="ARBA00023242"/>
    </source>
</evidence>
<dbReference type="GO" id="GO:0046872">
    <property type="term" value="F:metal ion binding"/>
    <property type="evidence" value="ECO:0007669"/>
    <property type="project" value="UniProtKB-KW"/>
</dbReference>
<dbReference type="PANTHER" id="PTHR46422:SF7">
    <property type="entry name" value="SERINE_THREONINE-PROTEIN PHOSPHATASE BSL2-RELATED"/>
    <property type="match status" value="1"/>
</dbReference>
<reference evidence="15 16" key="1">
    <citation type="journal article" date="2012" name="BMC Genomics">
        <title>Comparative genomic analysis and phylogenetic position of Theileria equi.</title>
        <authorList>
            <person name="Kappmeyer L.S."/>
            <person name="Thiagarajan M."/>
            <person name="Herndon D.R."/>
            <person name="Ramsay J.D."/>
            <person name="Caler E."/>
            <person name="Djikeng A."/>
            <person name="Gillespie J.J."/>
            <person name="Lau A.O."/>
            <person name="Roalson E.H."/>
            <person name="Silva J.C."/>
            <person name="Silva M.G."/>
            <person name="Suarez C.E."/>
            <person name="Ueti M.W."/>
            <person name="Nene V.M."/>
            <person name="Mealey R.H."/>
            <person name="Knowles D.P."/>
            <person name="Brayton K.A."/>
        </authorList>
    </citation>
    <scope>NUCLEOTIDE SEQUENCE [LARGE SCALE GENOMIC DNA]</scope>
    <source>
        <strain evidence="15 16">WA</strain>
    </source>
</reference>
<comment type="catalytic activity">
    <reaction evidence="10">
        <text>O-phospho-L-seryl-[protein] + H2O = L-seryl-[protein] + phosphate</text>
        <dbReference type="Rhea" id="RHEA:20629"/>
        <dbReference type="Rhea" id="RHEA-COMP:9863"/>
        <dbReference type="Rhea" id="RHEA-COMP:11604"/>
        <dbReference type="ChEBI" id="CHEBI:15377"/>
        <dbReference type="ChEBI" id="CHEBI:29999"/>
        <dbReference type="ChEBI" id="CHEBI:43474"/>
        <dbReference type="ChEBI" id="CHEBI:83421"/>
        <dbReference type="EC" id="3.1.3.16"/>
    </reaction>
</comment>
<dbReference type="InterPro" id="IPR004843">
    <property type="entry name" value="Calcineurin-like_PHP"/>
</dbReference>
<dbReference type="Pfam" id="PF00149">
    <property type="entry name" value="Metallophos"/>
    <property type="match status" value="1"/>
</dbReference>
<dbReference type="InterPro" id="IPR006186">
    <property type="entry name" value="Ser/Thr-sp_prot-phosphatase"/>
</dbReference>
<dbReference type="OrthoDB" id="309851at2759"/>
<dbReference type="SUPFAM" id="SSF117281">
    <property type="entry name" value="Kelch motif"/>
    <property type="match status" value="1"/>
</dbReference>
<dbReference type="PANTHER" id="PTHR46422">
    <property type="entry name" value="SERINE/THREONINE-PROTEIN PHOSPHATASE BSL3"/>
    <property type="match status" value="1"/>
</dbReference>
<dbReference type="PROSITE" id="PS00125">
    <property type="entry name" value="SER_THR_PHOSPHATASE"/>
    <property type="match status" value="1"/>
</dbReference>
<dbReference type="STRING" id="1537102.L0B2N9"/>
<protein>
    <recommendedName>
        <fullName evidence="12">Serine/threonine-protein phosphatase</fullName>
        <ecNumber evidence="12">3.1.3.16</ecNumber>
    </recommendedName>
</protein>
<evidence type="ECO:0000259" key="14">
    <source>
        <dbReference type="PROSITE" id="PS00125"/>
    </source>
</evidence>
<dbReference type="KEGG" id="beq:BEWA_008930"/>
<evidence type="ECO:0000256" key="8">
    <source>
        <dbReference type="ARBA" id="ARBA00023211"/>
    </source>
</evidence>
<gene>
    <name evidence="15" type="ORF">BEWA_008930</name>
</gene>
<dbReference type="PRINTS" id="PR00114">
    <property type="entry name" value="STPHPHTASE"/>
</dbReference>
<dbReference type="GO" id="GO:0005634">
    <property type="term" value="C:nucleus"/>
    <property type="evidence" value="ECO:0007669"/>
    <property type="project" value="UniProtKB-SubCell"/>
</dbReference>
<keyword evidence="16" id="KW-1185">Reference proteome</keyword>
<evidence type="ECO:0000256" key="1">
    <source>
        <dbReference type="ARBA" id="ARBA00001936"/>
    </source>
</evidence>
<comment type="catalytic activity">
    <reaction evidence="11 12">
        <text>O-phospho-L-threonyl-[protein] + H2O = L-threonyl-[protein] + phosphate</text>
        <dbReference type="Rhea" id="RHEA:47004"/>
        <dbReference type="Rhea" id="RHEA-COMP:11060"/>
        <dbReference type="Rhea" id="RHEA-COMP:11605"/>
        <dbReference type="ChEBI" id="CHEBI:15377"/>
        <dbReference type="ChEBI" id="CHEBI:30013"/>
        <dbReference type="ChEBI" id="CHEBI:43474"/>
        <dbReference type="ChEBI" id="CHEBI:61977"/>
        <dbReference type="EC" id="3.1.3.16"/>
    </reaction>
</comment>
<dbReference type="GO" id="GO:0004722">
    <property type="term" value="F:protein serine/threonine phosphatase activity"/>
    <property type="evidence" value="ECO:0007669"/>
    <property type="project" value="UniProtKB-EC"/>
</dbReference>
<evidence type="ECO:0000256" key="11">
    <source>
        <dbReference type="ARBA" id="ARBA00048336"/>
    </source>
</evidence>
<evidence type="ECO:0000256" key="2">
    <source>
        <dbReference type="ARBA" id="ARBA00004123"/>
    </source>
</evidence>
<evidence type="ECO:0000256" key="12">
    <source>
        <dbReference type="RuleBase" id="RU004273"/>
    </source>
</evidence>
<dbReference type="GO" id="GO:0005886">
    <property type="term" value="C:plasma membrane"/>
    <property type="evidence" value="ECO:0007669"/>
    <property type="project" value="UniProtKB-ARBA"/>
</dbReference>
<dbReference type="GeneID" id="15806373"/>
<evidence type="ECO:0000313" key="15">
    <source>
        <dbReference type="EMBL" id="AFZ81481.1"/>
    </source>
</evidence>
<dbReference type="InterPro" id="IPR015915">
    <property type="entry name" value="Kelch-typ_b-propeller"/>
</dbReference>
<accession>L0B2N9</accession>
<evidence type="ECO:0000256" key="4">
    <source>
        <dbReference type="ARBA" id="ARBA00022723"/>
    </source>
</evidence>
<dbReference type="Pfam" id="PF24681">
    <property type="entry name" value="Kelch_KLHDC2_KLHL20_DRC7"/>
    <property type="match status" value="1"/>
</dbReference>
<feature type="region of interest" description="Disordered" evidence="13">
    <location>
        <begin position="419"/>
        <end position="464"/>
    </location>
</feature>
<comment type="similarity">
    <text evidence="3">Belongs to the PPP phosphatase family. BSU subfamily.</text>
</comment>
<keyword evidence="7" id="KW-0904">Protein phosphatase</keyword>
<dbReference type="RefSeq" id="XP_004831147.1">
    <property type="nucleotide sequence ID" value="XM_004831090.1"/>
</dbReference>
<dbReference type="Gene3D" id="3.60.21.10">
    <property type="match status" value="1"/>
</dbReference>
<dbReference type="EMBL" id="CP001670">
    <property type="protein sequence ID" value="AFZ81481.1"/>
    <property type="molecule type" value="Genomic_DNA"/>
</dbReference>
<comment type="cofactor">
    <cofactor evidence="1">
        <name>Mn(2+)</name>
        <dbReference type="ChEBI" id="CHEBI:29035"/>
    </cofactor>
</comment>
<evidence type="ECO:0000256" key="10">
    <source>
        <dbReference type="ARBA" id="ARBA00047761"/>
    </source>
</evidence>
<keyword evidence="8" id="KW-0464">Manganese</keyword>
<dbReference type="EC" id="3.1.3.16" evidence="12"/>
<evidence type="ECO:0000256" key="7">
    <source>
        <dbReference type="ARBA" id="ARBA00022912"/>
    </source>
</evidence>
<proteinExistence type="inferred from homology"/>
<comment type="subcellular location">
    <subcellularLocation>
        <location evidence="2">Nucleus</location>
    </subcellularLocation>
</comment>
<dbReference type="VEuPathDB" id="PiroplasmaDB:BEWA_008930"/>
<dbReference type="SUPFAM" id="SSF56300">
    <property type="entry name" value="Metallo-dependent phosphatases"/>
    <property type="match status" value="1"/>
</dbReference>
<organism evidence="15 16">
    <name type="scientific">Theileria equi strain WA</name>
    <dbReference type="NCBI Taxonomy" id="1537102"/>
    <lineage>
        <taxon>Eukaryota</taxon>
        <taxon>Sar</taxon>
        <taxon>Alveolata</taxon>
        <taxon>Apicomplexa</taxon>
        <taxon>Aconoidasida</taxon>
        <taxon>Piroplasmida</taxon>
        <taxon>Theileriidae</taxon>
        <taxon>Theileria</taxon>
    </lineage>
</organism>
<dbReference type="eggNOG" id="KOG0374">
    <property type="taxonomic scope" value="Eukaryota"/>
</dbReference>
<keyword evidence="5" id="KW-0677">Repeat</keyword>
<feature type="domain" description="Serine/threonine specific protein phosphatases" evidence="14">
    <location>
        <begin position="1019"/>
        <end position="1024"/>
    </location>
</feature>
<name>L0B2N9_THEEQ</name>
<dbReference type="Proteomes" id="UP000031512">
    <property type="component" value="Chromosome 3"/>
</dbReference>
<dbReference type="Pfam" id="PF07646">
    <property type="entry name" value="Kelch_2"/>
    <property type="match status" value="1"/>
</dbReference>
<sequence>MTALPAVTINIKESPDGSAEKVYTVPPYGSTGQQVKLTREENPPESGFLMFKHTSPNGQPFQVQEVKFGATPVPDIGVNSNDEIEHLAVWYWRETLETMTNPLLVEVKRSDGNFIYNYNKGGMETSWTSLPLRPKPLTIQLTDKTLETQLDDLNCYLNNAVTLNLTFQNSQTHNNRKKYCCYYHKNTGEGKVSVTLVTVSCKEKGHKSADCYKHVNTDGSRVAAIKYDPTDGTTRNRINLNGHKSPPSVTTVYAFYKNHNPKLIYVDGGAATGWYKKPTSSDKDEQWQKVSTNLDGITPDNLTENMDCENWTKLKEALKEAKCGSYPQCPTTVAVKFEPKSSSQSLSGSQGHVGNSGAIGGNSAENVLRSIIEGLFSGLGKVASNKQLLENLVDFGKSGSDFVSKTGIDTIGAALEITEEVLKKPDPPQSKARGPVPETTEESPVQEALAADRGSSPAATPRPPQAVIGLPAGVGMGVIVSSVFGGSGAAGFLGYKDVGRYTITADSYIYDINKNFWSKLHIENAPSPRAAHAAACVETMQVVVFGGATGGGALSSDDLYLLDLRREKQLSWIIVPTTGPSPGRRYGHTMVFAKPNLVVIGGNDGQRATNDVWYLNVEQSPFSWTEVSFAPSITLPPKRVYHSAELCCSGIACGMIVIFGGRNSESKSLNDTWGLRRHRDGSWDWIEAPVKLGSLPESRYQHASAFIGNKLVIIGGRNDSDINRGLPVSIYDTETLEWFTASAVHRFRHTCWNNNGNIYIFGGFLHQTQKNPTSELKMLDCDAIFNEHLKSNLSDPAIRDEIKVHQVGVSAVSNPQNYIFEASPVRLHEREIRLSSHAHAVQESVSDFSLFVRKISIDKLEDEGKKINKPDARAKLSMQSDNTDTLYDRIIMQLLNVRGDSQISYNQESMFPIPWKDINTLCSMVYQIIKQEDTVLTLRAPIKIYGDIHGQYNDLMRLFRLYKCPLDEYLADSIGAVGDIDSNDYLFLGDYVDRGSNSLEVIVLLFALKCKYPTQVHLIRGNHEDPAINSVYGFQDECKRRLREDPANLYSCWQNINKVFEMLPLGALIEGKILCVHGGIGKSIHKVEDIERIKRPVNVVPIPTNERDQIILDLLWSDPTDSDTMLGTVPNEVRDPERVGHIVKFGPDRVEQFLMQNNLQLIIRAHECVMDGFERFAGGRLITLFSATNYCNHHKNAGALLFIRRDLTIVPKLIYPSTNFETWDMRMAEIRPPTPPRNMNMPRDLIIDPP</sequence>
<evidence type="ECO:0000256" key="6">
    <source>
        <dbReference type="ARBA" id="ARBA00022801"/>
    </source>
</evidence>
<dbReference type="SMART" id="SM00156">
    <property type="entry name" value="PP2Ac"/>
    <property type="match status" value="1"/>
</dbReference>
<dbReference type="Gene3D" id="2.120.10.80">
    <property type="entry name" value="Kelch-type beta propeller"/>
    <property type="match status" value="2"/>
</dbReference>
<evidence type="ECO:0000256" key="5">
    <source>
        <dbReference type="ARBA" id="ARBA00022737"/>
    </source>
</evidence>
<dbReference type="FunFam" id="3.60.21.10:FF:000008">
    <property type="entry name" value="Serine/threonine-protein phosphatase"/>
    <property type="match status" value="1"/>
</dbReference>
<dbReference type="eggNOG" id="KOG0379">
    <property type="taxonomic scope" value="Eukaryota"/>
</dbReference>
<evidence type="ECO:0000313" key="16">
    <source>
        <dbReference type="Proteomes" id="UP000031512"/>
    </source>
</evidence>
<evidence type="ECO:0000256" key="13">
    <source>
        <dbReference type="SAM" id="MobiDB-lite"/>
    </source>
</evidence>
<keyword evidence="6 12" id="KW-0378">Hydrolase</keyword>
<keyword evidence="4" id="KW-0479">Metal-binding</keyword>
<dbReference type="InterPro" id="IPR011498">
    <property type="entry name" value="Kelch_2"/>
</dbReference>
<dbReference type="AlphaFoldDB" id="L0B2N9"/>
<keyword evidence="9" id="KW-0539">Nucleus</keyword>
<dbReference type="InterPro" id="IPR029052">
    <property type="entry name" value="Metallo-depent_PP-like"/>
</dbReference>